<dbReference type="InterPro" id="IPR050300">
    <property type="entry name" value="GDXG_lipolytic_enzyme"/>
</dbReference>
<gene>
    <name evidence="3" type="ORF">JKJ07_30105</name>
</gene>
<comment type="caution">
    <text evidence="3">The sequence shown here is derived from an EMBL/GenBank/DDBJ whole genome shotgun (WGS) entry which is preliminary data.</text>
</comment>
<reference evidence="3 4" key="1">
    <citation type="submission" date="2021-01" db="EMBL/GenBank/DDBJ databases">
        <title>Actinoplanes sp. nov. LDG1-01 isolated from lichen.</title>
        <authorList>
            <person name="Saeng-In P."/>
            <person name="Phongsopitanun W."/>
            <person name="Kanchanasin P."/>
            <person name="Yuki M."/>
            <person name="Kudo T."/>
            <person name="Ohkuma M."/>
            <person name="Tanasupawat S."/>
        </authorList>
    </citation>
    <scope>NUCLEOTIDE SEQUENCE [LARGE SCALE GENOMIC DNA]</scope>
    <source>
        <strain evidence="3 4">LDG1-01</strain>
    </source>
</reference>
<feature type="domain" description="BD-FAE-like" evidence="2">
    <location>
        <begin position="50"/>
        <end position="254"/>
    </location>
</feature>
<dbReference type="PANTHER" id="PTHR48081:SF13">
    <property type="entry name" value="ALPHA_BETA HYDROLASE"/>
    <property type="match status" value="1"/>
</dbReference>
<dbReference type="RefSeq" id="WP_202995245.1">
    <property type="nucleotide sequence ID" value="NZ_JAENHO010000009.1"/>
</dbReference>
<keyword evidence="1 3" id="KW-0378">Hydrolase</keyword>
<name>A0ABS1VVQ9_9ACTN</name>
<dbReference type="Proteomes" id="UP000598996">
    <property type="component" value="Unassembled WGS sequence"/>
</dbReference>
<organism evidence="3 4">
    <name type="scientific">Paractinoplanes lichenicola</name>
    <dbReference type="NCBI Taxonomy" id="2802976"/>
    <lineage>
        <taxon>Bacteria</taxon>
        <taxon>Bacillati</taxon>
        <taxon>Actinomycetota</taxon>
        <taxon>Actinomycetes</taxon>
        <taxon>Micromonosporales</taxon>
        <taxon>Micromonosporaceae</taxon>
        <taxon>Paractinoplanes</taxon>
    </lineage>
</organism>
<dbReference type="InterPro" id="IPR029058">
    <property type="entry name" value="AB_hydrolase_fold"/>
</dbReference>
<proteinExistence type="predicted"/>
<dbReference type="PANTHER" id="PTHR48081">
    <property type="entry name" value="AB HYDROLASE SUPERFAMILY PROTEIN C4A8.06C"/>
    <property type="match status" value="1"/>
</dbReference>
<dbReference type="GO" id="GO:0016787">
    <property type="term" value="F:hydrolase activity"/>
    <property type="evidence" value="ECO:0007669"/>
    <property type="project" value="UniProtKB-KW"/>
</dbReference>
<dbReference type="EMBL" id="JAENHO010000009">
    <property type="protein sequence ID" value="MBL7258574.1"/>
    <property type="molecule type" value="Genomic_DNA"/>
</dbReference>
<evidence type="ECO:0000313" key="4">
    <source>
        <dbReference type="Proteomes" id="UP000598996"/>
    </source>
</evidence>
<dbReference type="Pfam" id="PF20434">
    <property type="entry name" value="BD-FAE"/>
    <property type="match status" value="1"/>
</dbReference>
<protein>
    <submittedName>
        <fullName evidence="3">Alpha/beta hydrolase</fullName>
    </submittedName>
</protein>
<evidence type="ECO:0000259" key="2">
    <source>
        <dbReference type="Pfam" id="PF20434"/>
    </source>
</evidence>
<evidence type="ECO:0000256" key="1">
    <source>
        <dbReference type="ARBA" id="ARBA00022801"/>
    </source>
</evidence>
<dbReference type="Gene3D" id="3.40.50.1820">
    <property type="entry name" value="alpha/beta hydrolase"/>
    <property type="match status" value="1"/>
</dbReference>
<accession>A0ABS1VVQ9</accession>
<keyword evidence="4" id="KW-1185">Reference proteome</keyword>
<dbReference type="SUPFAM" id="SSF53474">
    <property type="entry name" value="alpha/beta-Hydrolases"/>
    <property type="match status" value="1"/>
</dbReference>
<sequence length="319" mass="34198">MRRILGVIGGLGLAVSVLVAAPGPAAGGGRVIKRIAYAPAEPAGSKGHLLDLYLPRKTGKPAPLIIWSHGSGWLSENGRDGADVVAARLNPHGYAVAGVAIRSSAHAQFPGQLNDIRSAIRFLRANAARFHLDPSRIGIMGESSGGWTAAMAAVTDKGVGAAVAFYPPTDFLRMDESMLDDCRPFNEPFGLTDCHADPRSPESLLLGHPITDRPDLVAKANPISYVSPADPPLLILHGQQDTLVPWQQGRLLYEAAHDATLVLLPNGHHAQWNGFLTDPAINADAREWHAGQDRPVQLSWDYVTDFFDRHLRAGTPPGR</sequence>
<dbReference type="InterPro" id="IPR049492">
    <property type="entry name" value="BD-FAE-like_dom"/>
</dbReference>
<evidence type="ECO:0000313" key="3">
    <source>
        <dbReference type="EMBL" id="MBL7258574.1"/>
    </source>
</evidence>